<dbReference type="Proteomes" id="UP000607281">
    <property type="component" value="Unassembled WGS sequence"/>
</dbReference>
<comment type="caution">
    <text evidence="2">The sequence shown here is derived from an EMBL/GenBank/DDBJ whole genome shotgun (WGS) entry which is preliminary data.</text>
</comment>
<keyword evidence="3" id="KW-1185">Reference proteome</keyword>
<accession>A0ABR8CT54</accession>
<dbReference type="Pfam" id="PF19954">
    <property type="entry name" value="EAD10"/>
    <property type="match status" value="1"/>
</dbReference>
<evidence type="ECO:0000259" key="1">
    <source>
        <dbReference type="Pfam" id="PF19954"/>
    </source>
</evidence>
<dbReference type="EMBL" id="JACJRF010000027">
    <property type="protein sequence ID" value="MBD2345665.1"/>
    <property type="molecule type" value="Genomic_DNA"/>
</dbReference>
<dbReference type="InterPro" id="IPR045429">
    <property type="entry name" value="EAD10"/>
</dbReference>
<feature type="domain" description="Effector-associated" evidence="1">
    <location>
        <begin position="2"/>
        <end position="74"/>
    </location>
</feature>
<sequence length="408" mass="46265">MSSNELNNILDDIGSDKHDEKDLAALRRLLSSSDRQSLLQLGKYGVNVGEGQDIQIGDRIYKGSDAETIRKIIQDELQAVKYGYNSQSVRSGLYALTELMAVPQVRAAVFAFRTDFQAVCEQIDVLVNYKDLHDLLHTLEFQCYGGIVQEAKRFPDDETALDILMDHKLTLQQIVTDIQEIALRGTLAKKELLWLKDLVQATEELHGGIENLDTRQIKRAVWLINRVLAIQPSRINTSLNIAARVLRLPALVKALTCVRDNLAHCELDADKASQFNDGVEALASLEHSLTILVHSHNDWQELDLELRRIEANIEQDIFELELSWPDLKAMAESLYSSTDERALLFQQDSENLDSAIASKHPVKVKRYFRSYRRRAGGSFFRVDMDLKRLCGNLRIVGEPLVSVLRLIE</sequence>
<proteinExistence type="predicted"/>
<evidence type="ECO:0000313" key="2">
    <source>
        <dbReference type="EMBL" id="MBD2345665.1"/>
    </source>
</evidence>
<organism evidence="2 3">
    <name type="scientific">Anabaena subtropica FACHB-260</name>
    <dbReference type="NCBI Taxonomy" id="2692884"/>
    <lineage>
        <taxon>Bacteria</taxon>
        <taxon>Bacillati</taxon>
        <taxon>Cyanobacteriota</taxon>
        <taxon>Cyanophyceae</taxon>
        <taxon>Nostocales</taxon>
        <taxon>Nostocaceae</taxon>
        <taxon>Anabaena</taxon>
    </lineage>
</organism>
<protein>
    <recommendedName>
        <fullName evidence="1">Effector-associated domain-containing protein</fullName>
    </recommendedName>
</protein>
<evidence type="ECO:0000313" key="3">
    <source>
        <dbReference type="Proteomes" id="UP000607281"/>
    </source>
</evidence>
<reference evidence="2 3" key="1">
    <citation type="journal article" date="2020" name="ISME J.">
        <title>Comparative genomics reveals insights into cyanobacterial evolution and habitat adaptation.</title>
        <authorList>
            <person name="Chen M.Y."/>
            <person name="Teng W.K."/>
            <person name="Zhao L."/>
            <person name="Hu C.X."/>
            <person name="Zhou Y.K."/>
            <person name="Han B.P."/>
            <person name="Song L.R."/>
            <person name="Shu W.S."/>
        </authorList>
    </citation>
    <scope>NUCLEOTIDE SEQUENCE [LARGE SCALE GENOMIC DNA]</scope>
    <source>
        <strain evidence="2 3">FACHB-260</strain>
    </source>
</reference>
<name>A0ABR8CT54_9NOST</name>
<dbReference type="RefSeq" id="WP_190408090.1">
    <property type="nucleotide sequence ID" value="NZ_JACJRF010000027.1"/>
</dbReference>
<gene>
    <name evidence="2" type="ORF">H6G18_16130</name>
</gene>